<dbReference type="GO" id="GO:0042802">
    <property type="term" value="F:identical protein binding"/>
    <property type="evidence" value="ECO:0007669"/>
    <property type="project" value="InterPro"/>
</dbReference>
<evidence type="ECO:0000313" key="3">
    <source>
        <dbReference type="EMBL" id="MYL97368.1"/>
    </source>
</evidence>
<dbReference type="Gene3D" id="1.25.40.10">
    <property type="entry name" value="Tetratricopeptide repeat domain"/>
    <property type="match status" value="1"/>
</dbReference>
<dbReference type="EMBL" id="WVTD01000003">
    <property type="protein sequence ID" value="MYL97368.1"/>
    <property type="molecule type" value="Genomic_DNA"/>
</dbReference>
<reference evidence="3 4" key="1">
    <citation type="submission" date="2019-12" db="EMBL/GenBank/DDBJ databases">
        <authorList>
            <person name="Feng G."/>
            <person name="Zhu H."/>
        </authorList>
    </citation>
    <scope>NUCLEOTIDE SEQUENCE [LARGE SCALE GENOMIC DNA]</scope>
    <source>
        <strain evidence="3 4">FGD1</strain>
    </source>
</reference>
<accession>A0A7X4GEY5</accession>
<keyword evidence="2" id="KW-0732">Signal</keyword>
<gene>
    <name evidence="3" type="ORF">GR702_06220</name>
</gene>
<dbReference type="SUPFAM" id="SSF48452">
    <property type="entry name" value="TPR-like"/>
    <property type="match status" value="1"/>
</dbReference>
<dbReference type="PROSITE" id="PS50005">
    <property type="entry name" value="TPR"/>
    <property type="match status" value="1"/>
</dbReference>
<dbReference type="InterPro" id="IPR011990">
    <property type="entry name" value="TPR-like_helical_dom_sf"/>
</dbReference>
<dbReference type="Pfam" id="PF07721">
    <property type="entry name" value="TPR_4"/>
    <property type="match status" value="1"/>
</dbReference>
<dbReference type="RefSeq" id="WP_160985096.1">
    <property type="nucleotide sequence ID" value="NZ_WVTD01000003.1"/>
</dbReference>
<evidence type="ECO:0000256" key="2">
    <source>
        <dbReference type="SAM" id="SignalP"/>
    </source>
</evidence>
<feature type="signal peptide" evidence="2">
    <location>
        <begin position="1"/>
        <end position="21"/>
    </location>
</feature>
<dbReference type="Proteomes" id="UP000465810">
    <property type="component" value="Unassembled WGS sequence"/>
</dbReference>
<organism evidence="3 4">
    <name type="scientific">Novosphingobium silvae</name>
    <dbReference type="NCBI Taxonomy" id="2692619"/>
    <lineage>
        <taxon>Bacteria</taxon>
        <taxon>Pseudomonadati</taxon>
        <taxon>Pseudomonadota</taxon>
        <taxon>Alphaproteobacteria</taxon>
        <taxon>Sphingomonadales</taxon>
        <taxon>Sphingomonadaceae</taxon>
        <taxon>Novosphingobium</taxon>
    </lineage>
</organism>
<evidence type="ECO:0000313" key="4">
    <source>
        <dbReference type="Proteomes" id="UP000465810"/>
    </source>
</evidence>
<protein>
    <submittedName>
        <fullName evidence="3">Tetratricopeptide repeat protein</fullName>
    </submittedName>
</protein>
<dbReference type="PROSITE" id="PS51257">
    <property type="entry name" value="PROKAR_LIPOPROTEIN"/>
    <property type="match status" value="1"/>
</dbReference>
<keyword evidence="4" id="KW-1185">Reference proteome</keyword>
<dbReference type="InterPro" id="IPR011717">
    <property type="entry name" value="TPR-4"/>
</dbReference>
<name>A0A7X4GEY5_9SPHN</name>
<comment type="caution">
    <text evidence="3">The sequence shown here is derived from an EMBL/GenBank/DDBJ whole genome shotgun (WGS) entry which is preliminary data.</text>
</comment>
<sequence>MNRTSSSARNAGFTLCSAMVAALLGGCAGQPPIAGAGGAPVTQASSAEAGGAPMDKLLAKAEARVARAPANASARAELAQTYFAAGRFASAATTFEDAIALGDESPRNGLSLALSYVGSGRSAEAIEVLRRWHDRIPAGDVGLALALAGEPGRAVALLTDTLRGGENNAKVRQNLAYAYALDGRWSQARVVASQDVPADELDNRIAEWAAQARPGQTQVRVAALLGTPLRSDTGQPASLALGGAREGTATAVAIAQATPPVTAVAEELPALENGRAFGEAATTVMAASAEIKAPVEIERPAAAHVPAPTSGGTTLERAFAGVAPLKAGPARAAPVRVPAASGRHLVQLGSFTTMAGAQRAWGIYLRNDPRLKGHTMRITEAQVNGRRYFRVAAEGFDRGSAQGLCSAIQGRGESCLAYADTRAKPGDRAAPMLARSR</sequence>
<dbReference type="AlphaFoldDB" id="A0A7X4GEY5"/>
<proteinExistence type="predicted"/>
<keyword evidence="1" id="KW-0802">TPR repeat</keyword>
<feature type="chain" id="PRO_5030980404" evidence="2">
    <location>
        <begin position="22"/>
        <end position="437"/>
    </location>
</feature>
<dbReference type="InterPro" id="IPR019734">
    <property type="entry name" value="TPR_rpt"/>
</dbReference>
<feature type="repeat" description="TPR" evidence="1">
    <location>
        <begin position="72"/>
        <end position="105"/>
    </location>
</feature>
<evidence type="ECO:0000256" key="1">
    <source>
        <dbReference type="PROSITE-ProRule" id="PRU00339"/>
    </source>
</evidence>